<comment type="caution">
    <text evidence="1">The sequence shown here is derived from an EMBL/GenBank/DDBJ whole genome shotgun (WGS) entry which is preliminary data.</text>
</comment>
<gene>
    <name evidence="1" type="ORF">A1359_02655</name>
</gene>
<protein>
    <recommendedName>
        <fullName evidence="3">DUF2934 domain-containing protein</fullName>
    </recommendedName>
</protein>
<sequence length="69" mass="8090">MTTKYGLLLNHADDIDLVDLHKRVSVNAYYRAEKRNFTPGHDEDDWQAAELEIARQFRRVRQGTKMNGN</sequence>
<dbReference type="EMBL" id="LUUI01000022">
    <property type="protein sequence ID" value="OAI21068.1"/>
    <property type="molecule type" value="Genomic_DNA"/>
</dbReference>
<dbReference type="RefSeq" id="WP_066976993.1">
    <property type="nucleotide sequence ID" value="NZ_LUUI01000022.1"/>
</dbReference>
<dbReference type="AlphaFoldDB" id="A0A177NSL2"/>
<organism evidence="1 2">
    <name type="scientific">Methylomonas lenta</name>
    <dbReference type="NCBI Taxonomy" id="980561"/>
    <lineage>
        <taxon>Bacteria</taxon>
        <taxon>Pseudomonadati</taxon>
        <taxon>Pseudomonadota</taxon>
        <taxon>Gammaproteobacteria</taxon>
        <taxon>Methylococcales</taxon>
        <taxon>Methylococcaceae</taxon>
        <taxon>Methylomonas</taxon>
    </lineage>
</organism>
<dbReference type="Proteomes" id="UP000078476">
    <property type="component" value="Unassembled WGS sequence"/>
</dbReference>
<dbReference type="OrthoDB" id="8538784at2"/>
<evidence type="ECO:0008006" key="3">
    <source>
        <dbReference type="Google" id="ProtNLM"/>
    </source>
</evidence>
<reference evidence="1 2" key="1">
    <citation type="submission" date="2016-03" db="EMBL/GenBank/DDBJ databases">
        <authorList>
            <person name="Ploux O."/>
        </authorList>
    </citation>
    <scope>NUCLEOTIDE SEQUENCE [LARGE SCALE GENOMIC DNA]</scope>
    <source>
        <strain evidence="1 2">R-45370</strain>
    </source>
</reference>
<evidence type="ECO:0000313" key="2">
    <source>
        <dbReference type="Proteomes" id="UP000078476"/>
    </source>
</evidence>
<dbReference type="InterPro" id="IPR021327">
    <property type="entry name" value="DUF2934"/>
</dbReference>
<dbReference type="STRING" id="980561.A1359_02655"/>
<evidence type="ECO:0000313" key="1">
    <source>
        <dbReference type="EMBL" id="OAI21068.1"/>
    </source>
</evidence>
<accession>A0A177NSL2</accession>
<name>A0A177NSL2_9GAMM</name>
<proteinExistence type="predicted"/>
<keyword evidence="2" id="KW-1185">Reference proteome</keyword>
<dbReference type="Pfam" id="PF11154">
    <property type="entry name" value="DUF2934"/>
    <property type="match status" value="1"/>
</dbReference>